<name>A0A9P0D6E3_9CUCU</name>
<accession>A0A9P0D6E3</accession>
<evidence type="ECO:0000256" key="1">
    <source>
        <dbReference type="SAM" id="MobiDB-lite"/>
    </source>
</evidence>
<dbReference type="OrthoDB" id="10065127at2759"/>
<dbReference type="Proteomes" id="UP001153636">
    <property type="component" value="Chromosome 9"/>
</dbReference>
<feature type="compositionally biased region" description="Low complexity" evidence="1">
    <location>
        <begin position="123"/>
        <end position="141"/>
    </location>
</feature>
<dbReference type="Gene3D" id="2.170.140.10">
    <property type="entry name" value="Chitin binding domain"/>
    <property type="match status" value="1"/>
</dbReference>
<organism evidence="3 4">
    <name type="scientific">Psylliodes chrysocephalus</name>
    <dbReference type="NCBI Taxonomy" id="3402493"/>
    <lineage>
        <taxon>Eukaryota</taxon>
        <taxon>Metazoa</taxon>
        <taxon>Ecdysozoa</taxon>
        <taxon>Arthropoda</taxon>
        <taxon>Hexapoda</taxon>
        <taxon>Insecta</taxon>
        <taxon>Pterygota</taxon>
        <taxon>Neoptera</taxon>
        <taxon>Endopterygota</taxon>
        <taxon>Coleoptera</taxon>
        <taxon>Polyphaga</taxon>
        <taxon>Cucujiformia</taxon>
        <taxon>Chrysomeloidea</taxon>
        <taxon>Chrysomelidae</taxon>
        <taxon>Galerucinae</taxon>
        <taxon>Alticini</taxon>
        <taxon>Psylliodes</taxon>
    </lineage>
</organism>
<feature type="compositionally biased region" description="Basic and acidic residues" evidence="1">
    <location>
        <begin position="570"/>
        <end position="581"/>
    </location>
</feature>
<gene>
    <name evidence="3" type="ORF">PSYICH_LOCUS15428</name>
</gene>
<dbReference type="PROSITE" id="PS50940">
    <property type="entry name" value="CHIT_BIND_II"/>
    <property type="match status" value="2"/>
</dbReference>
<feature type="compositionally biased region" description="Basic and acidic residues" evidence="1">
    <location>
        <begin position="1072"/>
        <end position="1087"/>
    </location>
</feature>
<dbReference type="InterPro" id="IPR036508">
    <property type="entry name" value="Chitin-bd_dom_sf"/>
</dbReference>
<feature type="region of interest" description="Disordered" evidence="1">
    <location>
        <begin position="1064"/>
        <end position="1087"/>
    </location>
</feature>
<feature type="compositionally biased region" description="Basic residues" evidence="1">
    <location>
        <begin position="1462"/>
        <end position="1476"/>
    </location>
</feature>
<dbReference type="Pfam" id="PF01607">
    <property type="entry name" value="CBM_14"/>
    <property type="match status" value="1"/>
</dbReference>
<protein>
    <recommendedName>
        <fullName evidence="2">Chitin-binding type-2 domain-containing protein</fullName>
    </recommendedName>
</protein>
<sequence>MVVPTLSRLRPTRFLDFDNLPDTNFSCVGKVIGGYYADLETNCQMFHVCTIGQLDEPMDIRFLCLNGTVFDQETRVCERIDEVDCTKSEQFYSLNLELYGHSQSSNLEDIPETEQPLIIKSTPTTTTTTTTPPTRKTTRTPFYTSLAPPTATTPRTNHHHISTHHFPILNPSASDIRFNPEEINISLHPGAPPDIRTKGPISYYSDKKVTNSNTNSDKHLVVTTHSGVYTHEGIENSGTSTQKSHRYNSGTSSDLSGYGFTYRHEDSGEYTEPPESYRIRTEFKPSQEYAEMAGCMKVAPNSLLGGFRGCLIQFRPWNYPGVFEVALPGCPGADSGAKLQRVHGNGSKIITRGFSGMPNSFPALDFPEALGDPAVGNGRAIHATTRFLWWQKLFEAELRSPPQRYKSSTYRSDYPPSTHKVNNNYQQKSSTTIRNYFVHSLKPPAPNQQNHYGEIRTEKSPQRLQLPLPLLPTLPALTFSSPAPFSLKQRIEQKRYTKDHIPPPRIVISASASVSDASGRKLNYSLGTIRSAQLSKPPPSTYDEYKDEDVALDPFYHDVPKIKGTRKKRSATEDSSKRQQERKINYSDIIRNDEEALNVLKFLFDWYKHDKTNPARFTTPLSTALDNEGISSINHGLAPETDSSNIEETEDDSLNFKFDNNDSFKTSNKYSTVGEDEGVSVNHNVERINNVEDKYTITHVPDNEKDSEIFQHEEDYVNDNYEPLTYREPERAYKDEQVNDNEGKEKYWSNKEESKNYSIQDDYIDDNIEPIFYKERQYDHSVKKSSRNYIVPNYQKDQLKTKDYDDESNIHKSKQIHTQKETPSVKNESNFQNIFNINDHIHNKIVKTDNFAKKTNNSYSSQIENKEEKLITDHPEEERSTYQLSHERFTTLPTYEIQNTLTTERIISHLTNVRSNRRGNRKFTDNINKTEKEVDFHKPVVDKLIEKHYRAKDDYDFLRTIHIYTPTPRTSYQNLETEIFPSTTETEFIPTITETPIITTSPAKPVTLKTIVEVITTIKEDDETPDSLSYTLTTAPVTTTQKPLPKTRRGKFKFKDFSSEETIYIRKKPQAKSKETTDGHNENRDDDNKAQYLEHQDPLSKVHFIAKDSQENNSNQSREQQSNIDFIESDSQEPFSEILESTTNHYKRIRNEDNEGVTSSVALTIILSTTEPSITTTPFDTDNHNASHKTATDNLPVQNSYIDIYATSFVPTTETIHITKKKQLKENLLDVQFDTTTENIAETTEEIPDTTTWSTSELNNLIHKIESNTNSLVAPKTYNKLTSVATTESDDTTETILHTTTIPSSTENKTNTFNMSGMNLVSVSLEEKEKHFTIELDSTTEDIPITTDVLELNESIGFQYLDFKKEMNDFITKLDSLKFEHKNKFKEKNINSIEEDTLINDMEYTSESTDGTTLNLETTTNFYKNTQSTTTFEQTTIQPTTLEEISIDITQPTSIEETTTMRSRRRGGKPTRRRTKSYQPGYRHRFSTDSFTRRPQPRKQTIEEEIVDIYRRGKELTTENYRDNIDKKEYVLTDFPLRKSVNPTQAEKTLVTTPFSQQRPVPRRHFFFNCFGKKIDKFYPDLRDCRLFHYCTQGYSKNQLLDMKFVCDFNTFFDDEKLICTKTKPKRCL</sequence>
<dbReference type="InterPro" id="IPR002557">
    <property type="entry name" value="Chitin-bd_dom"/>
</dbReference>
<feature type="domain" description="Chitin-binding type-2" evidence="2">
    <location>
        <begin position="1567"/>
        <end position="1629"/>
    </location>
</feature>
<dbReference type="GO" id="GO:0005576">
    <property type="term" value="C:extracellular region"/>
    <property type="evidence" value="ECO:0007669"/>
    <property type="project" value="InterPro"/>
</dbReference>
<evidence type="ECO:0000313" key="4">
    <source>
        <dbReference type="Proteomes" id="UP001153636"/>
    </source>
</evidence>
<dbReference type="GO" id="GO:0008061">
    <property type="term" value="F:chitin binding"/>
    <property type="evidence" value="ECO:0007669"/>
    <property type="project" value="InterPro"/>
</dbReference>
<feature type="region of interest" description="Disordered" evidence="1">
    <location>
        <begin position="231"/>
        <end position="252"/>
    </location>
</feature>
<feature type="region of interest" description="Disordered" evidence="1">
    <location>
        <begin position="1456"/>
        <end position="1499"/>
    </location>
</feature>
<dbReference type="InterPro" id="IPR052976">
    <property type="entry name" value="Scoloptoxin-like"/>
</dbReference>
<keyword evidence="4" id="KW-1185">Reference proteome</keyword>
<dbReference type="EMBL" id="OV651821">
    <property type="protein sequence ID" value="CAH1115468.1"/>
    <property type="molecule type" value="Genomic_DNA"/>
</dbReference>
<feature type="region of interest" description="Disordered" evidence="1">
    <location>
        <begin position="562"/>
        <end position="581"/>
    </location>
</feature>
<dbReference type="PANTHER" id="PTHR22933:SF43">
    <property type="entry name" value="LP10131P"/>
    <property type="match status" value="1"/>
</dbReference>
<evidence type="ECO:0000313" key="3">
    <source>
        <dbReference type="EMBL" id="CAH1115468.1"/>
    </source>
</evidence>
<evidence type="ECO:0000259" key="2">
    <source>
        <dbReference type="PROSITE" id="PS50940"/>
    </source>
</evidence>
<dbReference type="SMART" id="SM00494">
    <property type="entry name" value="ChtBD2"/>
    <property type="match status" value="2"/>
</dbReference>
<feature type="region of interest" description="Disordered" evidence="1">
    <location>
        <begin position="404"/>
        <end position="424"/>
    </location>
</feature>
<feature type="domain" description="Chitin-binding type-2" evidence="2">
    <location>
        <begin position="24"/>
        <end position="87"/>
    </location>
</feature>
<reference evidence="3" key="1">
    <citation type="submission" date="2022-01" db="EMBL/GenBank/DDBJ databases">
        <authorList>
            <person name="King R."/>
        </authorList>
    </citation>
    <scope>NUCLEOTIDE SEQUENCE</scope>
</reference>
<feature type="region of interest" description="Disordered" evidence="1">
    <location>
        <begin position="123"/>
        <end position="157"/>
    </location>
</feature>
<dbReference type="SUPFAM" id="SSF57625">
    <property type="entry name" value="Invertebrate chitin-binding proteins"/>
    <property type="match status" value="2"/>
</dbReference>
<dbReference type="PANTHER" id="PTHR22933">
    <property type="entry name" value="FI18007P1-RELATED"/>
    <property type="match status" value="1"/>
</dbReference>
<feature type="compositionally biased region" description="Polar residues" evidence="1">
    <location>
        <begin position="236"/>
        <end position="252"/>
    </location>
</feature>
<proteinExistence type="predicted"/>